<evidence type="ECO:0000256" key="1">
    <source>
        <dbReference type="SAM" id="Phobius"/>
    </source>
</evidence>
<comment type="caution">
    <text evidence="2">The sequence shown here is derived from an EMBL/GenBank/DDBJ whole genome shotgun (WGS) entry which is preliminary data.</text>
</comment>
<keyword evidence="3" id="KW-1185">Reference proteome</keyword>
<sequence length="95" mass="10028">MSPVPASGGSRMSHAHKDDLHVGPYRLEKTLGKGQTAILYFIIPKLTALLTLHSLILALSQTLKTNISLPSPLACVTATTSRAHSSFSSSISVSV</sequence>
<feature type="transmembrane region" description="Helical" evidence="1">
    <location>
        <begin position="37"/>
        <end position="59"/>
    </location>
</feature>
<gene>
    <name evidence="2" type="ORF">ElyMa_002182000</name>
</gene>
<proteinExistence type="predicted"/>
<reference evidence="2 3" key="1">
    <citation type="journal article" date="2021" name="Elife">
        <title>Chloroplast acquisition without the gene transfer in kleptoplastic sea slugs, Plakobranchus ocellatus.</title>
        <authorList>
            <person name="Maeda T."/>
            <person name="Takahashi S."/>
            <person name="Yoshida T."/>
            <person name="Shimamura S."/>
            <person name="Takaki Y."/>
            <person name="Nagai Y."/>
            <person name="Toyoda A."/>
            <person name="Suzuki Y."/>
            <person name="Arimoto A."/>
            <person name="Ishii H."/>
            <person name="Satoh N."/>
            <person name="Nishiyama T."/>
            <person name="Hasebe M."/>
            <person name="Maruyama T."/>
            <person name="Minagawa J."/>
            <person name="Obokata J."/>
            <person name="Shigenobu S."/>
        </authorList>
    </citation>
    <scope>NUCLEOTIDE SEQUENCE [LARGE SCALE GENOMIC DNA]</scope>
</reference>
<dbReference type="EMBL" id="BMAT01004535">
    <property type="protein sequence ID" value="GFR75222.1"/>
    <property type="molecule type" value="Genomic_DNA"/>
</dbReference>
<protein>
    <submittedName>
        <fullName evidence="2">Uncharacterized protein</fullName>
    </submittedName>
</protein>
<keyword evidence="1" id="KW-0472">Membrane</keyword>
<name>A0AAV4FPF8_9GAST</name>
<evidence type="ECO:0000313" key="2">
    <source>
        <dbReference type="EMBL" id="GFR75222.1"/>
    </source>
</evidence>
<keyword evidence="1" id="KW-0812">Transmembrane</keyword>
<dbReference type="AlphaFoldDB" id="A0AAV4FPF8"/>
<dbReference type="Proteomes" id="UP000762676">
    <property type="component" value="Unassembled WGS sequence"/>
</dbReference>
<accession>A0AAV4FPF8</accession>
<organism evidence="2 3">
    <name type="scientific">Elysia marginata</name>
    <dbReference type="NCBI Taxonomy" id="1093978"/>
    <lineage>
        <taxon>Eukaryota</taxon>
        <taxon>Metazoa</taxon>
        <taxon>Spiralia</taxon>
        <taxon>Lophotrochozoa</taxon>
        <taxon>Mollusca</taxon>
        <taxon>Gastropoda</taxon>
        <taxon>Heterobranchia</taxon>
        <taxon>Euthyneura</taxon>
        <taxon>Panpulmonata</taxon>
        <taxon>Sacoglossa</taxon>
        <taxon>Placobranchoidea</taxon>
        <taxon>Plakobranchidae</taxon>
        <taxon>Elysia</taxon>
    </lineage>
</organism>
<evidence type="ECO:0000313" key="3">
    <source>
        <dbReference type="Proteomes" id="UP000762676"/>
    </source>
</evidence>
<keyword evidence="1" id="KW-1133">Transmembrane helix</keyword>